<proteinExistence type="predicted"/>
<comment type="caution">
    <text evidence="2">The sequence shown here is derived from an EMBL/GenBank/DDBJ whole genome shotgun (WGS) entry which is preliminary data.</text>
</comment>
<sequence length="248" mass="28313">MPPRRKETQRGIGGQIPPPLRLPSPMRARVIPIHLLVIRPPRRSPFAPHILAEAIQPRIKITSLNEYSGVGDLQDHLAPVIAARRLRPYFQSHPVVILTNHPLKKVLADPNISRRMVKWSIKLSEHGIEYRPMPDIKTQSLADFILKSTRDEDSKKKYLLILKTKQMVENDYGGIIHIPKSITLLSQERPKVEIIAEEVLMGTTSSSWKDELEAYLKNGTLPQDPKEARAIRVRTVRFTLIGGELYKR</sequence>
<dbReference type="PANTHER" id="PTHR48475:SF2">
    <property type="entry name" value="RIBONUCLEASE H"/>
    <property type="match status" value="1"/>
</dbReference>
<evidence type="ECO:0000313" key="3">
    <source>
        <dbReference type="Proteomes" id="UP001289374"/>
    </source>
</evidence>
<evidence type="ECO:0008006" key="4">
    <source>
        <dbReference type="Google" id="ProtNLM"/>
    </source>
</evidence>
<reference evidence="2" key="1">
    <citation type="submission" date="2020-06" db="EMBL/GenBank/DDBJ databases">
        <authorList>
            <person name="Li T."/>
            <person name="Hu X."/>
            <person name="Zhang T."/>
            <person name="Song X."/>
            <person name="Zhang H."/>
            <person name="Dai N."/>
            <person name="Sheng W."/>
            <person name="Hou X."/>
            <person name="Wei L."/>
        </authorList>
    </citation>
    <scope>NUCLEOTIDE SEQUENCE</scope>
    <source>
        <strain evidence="2">K16</strain>
        <tissue evidence="2">Leaf</tissue>
    </source>
</reference>
<feature type="region of interest" description="Disordered" evidence="1">
    <location>
        <begin position="1"/>
        <end position="23"/>
    </location>
</feature>
<dbReference type="Proteomes" id="UP001289374">
    <property type="component" value="Unassembled WGS sequence"/>
</dbReference>
<protein>
    <recommendedName>
        <fullName evidence="4">Reverse transcriptase RNase H-like domain-containing protein</fullName>
    </recommendedName>
</protein>
<accession>A0AAE1WV89</accession>
<gene>
    <name evidence="2" type="ORF">Sango_1140500</name>
</gene>
<dbReference type="EMBL" id="JACGWL010000006">
    <property type="protein sequence ID" value="KAK4400344.1"/>
    <property type="molecule type" value="Genomic_DNA"/>
</dbReference>
<name>A0AAE1WV89_9LAMI</name>
<keyword evidence="3" id="KW-1185">Reference proteome</keyword>
<organism evidence="2 3">
    <name type="scientific">Sesamum angolense</name>
    <dbReference type="NCBI Taxonomy" id="2727404"/>
    <lineage>
        <taxon>Eukaryota</taxon>
        <taxon>Viridiplantae</taxon>
        <taxon>Streptophyta</taxon>
        <taxon>Embryophyta</taxon>
        <taxon>Tracheophyta</taxon>
        <taxon>Spermatophyta</taxon>
        <taxon>Magnoliopsida</taxon>
        <taxon>eudicotyledons</taxon>
        <taxon>Gunneridae</taxon>
        <taxon>Pentapetalae</taxon>
        <taxon>asterids</taxon>
        <taxon>lamiids</taxon>
        <taxon>Lamiales</taxon>
        <taxon>Pedaliaceae</taxon>
        <taxon>Sesamum</taxon>
    </lineage>
</organism>
<dbReference type="PANTHER" id="PTHR48475">
    <property type="entry name" value="RIBONUCLEASE H"/>
    <property type="match status" value="1"/>
</dbReference>
<reference evidence="2" key="2">
    <citation type="journal article" date="2024" name="Plant">
        <title>Genomic evolution and insights into agronomic trait innovations of Sesamum species.</title>
        <authorList>
            <person name="Miao H."/>
            <person name="Wang L."/>
            <person name="Qu L."/>
            <person name="Liu H."/>
            <person name="Sun Y."/>
            <person name="Le M."/>
            <person name="Wang Q."/>
            <person name="Wei S."/>
            <person name="Zheng Y."/>
            <person name="Lin W."/>
            <person name="Duan Y."/>
            <person name="Cao H."/>
            <person name="Xiong S."/>
            <person name="Wang X."/>
            <person name="Wei L."/>
            <person name="Li C."/>
            <person name="Ma Q."/>
            <person name="Ju M."/>
            <person name="Zhao R."/>
            <person name="Li G."/>
            <person name="Mu C."/>
            <person name="Tian Q."/>
            <person name="Mei H."/>
            <person name="Zhang T."/>
            <person name="Gao T."/>
            <person name="Zhang H."/>
        </authorList>
    </citation>
    <scope>NUCLEOTIDE SEQUENCE</scope>
    <source>
        <strain evidence="2">K16</strain>
    </source>
</reference>
<evidence type="ECO:0000313" key="2">
    <source>
        <dbReference type="EMBL" id="KAK4400344.1"/>
    </source>
</evidence>
<evidence type="ECO:0000256" key="1">
    <source>
        <dbReference type="SAM" id="MobiDB-lite"/>
    </source>
</evidence>
<dbReference type="AlphaFoldDB" id="A0AAE1WV89"/>